<reference evidence="1" key="1">
    <citation type="submission" date="2023-03" db="EMBL/GenBank/DDBJ databases">
        <title>Massive genome expansion in bonnet fungi (Mycena s.s.) driven by repeated elements and novel gene families across ecological guilds.</title>
        <authorList>
            <consortium name="Lawrence Berkeley National Laboratory"/>
            <person name="Harder C.B."/>
            <person name="Miyauchi S."/>
            <person name="Viragh M."/>
            <person name="Kuo A."/>
            <person name="Thoen E."/>
            <person name="Andreopoulos B."/>
            <person name="Lu D."/>
            <person name="Skrede I."/>
            <person name="Drula E."/>
            <person name="Henrissat B."/>
            <person name="Morin E."/>
            <person name="Kohler A."/>
            <person name="Barry K."/>
            <person name="LaButti K."/>
            <person name="Morin E."/>
            <person name="Salamov A."/>
            <person name="Lipzen A."/>
            <person name="Mereny Z."/>
            <person name="Hegedus B."/>
            <person name="Baldrian P."/>
            <person name="Stursova M."/>
            <person name="Weitz H."/>
            <person name="Taylor A."/>
            <person name="Grigoriev I.V."/>
            <person name="Nagy L.G."/>
            <person name="Martin F."/>
            <person name="Kauserud H."/>
        </authorList>
    </citation>
    <scope>NUCLEOTIDE SEQUENCE</scope>
    <source>
        <strain evidence="1">CBHHK067</strain>
    </source>
</reference>
<keyword evidence="2" id="KW-1185">Reference proteome</keyword>
<dbReference type="Gene3D" id="3.80.10.10">
    <property type="entry name" value="Ribonuclease Inhibitor"/>
    <property type="match status" value="1"/>
</dbReference>
<dbReference type="InterPro" id="IPR032675">
    <property type="entry name" value="LRR_dom_sf"/>
</dbReference>
<sequence>MEPRTVDYCTKVPAELWLRICDHSSRRDLRKLVFVCHYFRDLFQPLLFRHQCLKAPQRDKINPWSWMRMTRRLHNSLVRVRKLAVTRALAVREWHFQGSLGLAGLPQARPEILHINLIPEAYTKLVQNFCNTLVDFQNLRALRISVFIVDPAFRQILPSLERLEEFAMEDCEVSGRTGPILALRHLSLTAARRLSSPVNSALAQPIHITSPETLHTLTVDDSPDACALLSTLHSNSIVTLHIKLSEIAQYRSCAMAFLEHCPNVRCIEISRPSTLSGTFPRTLPHTAFPNLMSFKGSTSLGALVTSDRPVSAVEFLDLMHREAEVINAIISISRSSVPLRSLSLEISVAIVVEIASDITAYFPELRELALRLHSPAPTLIRTPAYRADGLSHRTDDDSNSDVSDWDMDDDHATRLAVDERTLDISDNDNLIPGHRPPLPPVLDERPACREVTQSATPYNLGTQGSTSLSRIQISTFEHWGERTDTDSPVEKLIDSLCAGRISLPTGLTGLHFKGVQLIDLRESGVSRRTVPAKLLSVQRRVVSALEQQLPALRAISFVGERGEPNVWTRDEDGWRLQGGRR</sequence>
<evidence type="ECO:0000313" key="2">
    <source>
        <dbReference type="Proteomes" id="UP001221757"/>
    </source>
</evidence>
<dbReference type="SUPFAM" id="SSF52047">
    <property type="entry name" value="RNI-like"/>
    <property type="match status" value="1"/>
</dbReference>
<evidence type="ECO:0000313" key="1">
    <source>
        <dbReference type="EMBL" id="KAJ7683887.1"/>
    </source>
</evidence>
<dbReference type="AlphaFoldDB" id="A0AAD7D8D5"/>
<dbReference type="SUPFAM" id="SSF81383">
    <property type="entry name" value="F-box domain"/>
    <property type="match status" value="1"/>
</dbReference>
<accession>A0AAD7D8D5</accession>
<name>A0AAD7D8D5_MYCRO</name>
<protein>
    <recommendedName>
        <fullName evidence="3">F-box domain-containing protein</fullName>
    </recommendedName>
</protein>
<dbReference type="InterPro" id="IPR036047">
    <property type="entry name" value="F-box-like_dom_sf"/>
</dbReference>
<gene>
    <name evidence="1" type="ORF">B0H17DRAFT_1073508</name>
</gene>
<evidence type="ECO:0008006" key="3">
    <source>
        <dbReference type="Google" id="ProtNLM"/>
    </source>
</evidence>
<comment type="caution">
    <text evidence="1">The sequence shown here is derived from an EMBL/GenBank/DDBJ whole genome shotgun (WGS) entry which is preliminary data.</text>
</comment>
<proteinExistence type="predicted"/>
<dbReference type="EMBL" id="JARKIE010000104">
    <property type="protein sequence ID" value="KAJ7683887.1"/>
    <property type="molecule type" value="Genomic_DNA"/>
</dbReference>
<organism evidence="1 2">
    <name type="scientific">Mycena rosella</name>
    <name type="common">Pink bonnet</name>
    <name type="synonym">Agaricus rosellus</name>
    <dbReference type="NCBI Taxonomy" id="1033263"/>
    <lineage>
        <taxon>Eukaryota</taxon>
        <taxon>Fungi</taxon>
        <taxon>Dikarya</taxon>
        <taxon>Basidiomycota</taxon>
        <taxon>Agaricomycotina</taxon>
        <taxon>Agaricomycetes</taxon>
        <taxon>Agaricomycetidae</taxon>
        <taxon>Agaricales</taxon>
        <taxon>Marasmiineae</taxon>
        <taxon>Mycenaceae</taxon>
        <taxon>Mycena</taxon>
    </lineage>
</organism>
<dbReference type="Proteomes" id="UP001221757">
    <property type="component" value="Unassembled WGS sequence"/>
</dbReference>